<dbReference type="InterPro" id="IPR029033">
    <property type="entry name" value="His_PPase_superfam"/>
</dbReference>
<organism evidence="4 5">
    <name type="scientific">Adlercreutzia mucosicola</name>
    <dbReference type="NCBI Taxonomy" id="580026"/>
    <lineage>
        <taxon>Bacteria</taxon>
        <taxon>Bacillati</taxon>
        <taxon>Actinomycetota</taxon>
        <taxon>Coriobacteriia</taxon>
        <taxon>Eggerthellales</taxon>
        <taxon>Eggerthellaceae</taxon>
        <taxon>Adlercreutzia</taxon>
    </lineage>
</organism>
<evidence type="ECO:0000313" key="4">
    <source>
        <dbReference type="EMBL" id="MVX61267.1"/>
    </source>
</evidence>
<dbReference type="Proteomes" id="UP000463388">
    <property type="component" value="Unassembled WGS sequence"/>
</dbReference>
<proteinExistence type="predicted"/>
<dbReference type="PANTHER" id="PTHR48100">
    <property type="entry name" value="BROAD-SPECIFICITY PHOSPHATASE YOR283W-RELATED"/>
    <property type="match status" value="1"/>
</dbReference>
<dbReference type="SMART" id="SM00855">
    <property type="entry name" value="PGAM"/>
    <property type="match status" value="1"/>
</dbReference>
<reference evidence="4 5" key="1">
    <citation type="submission" date="2019-12" db="EMBL/GenBank/DDBJ databases">
        <title>Microbes associate with the intestines of laboratory mice.</title>
        <authorList>
            <person name="Navarre W."/>
            <person name="Wong E."/>
        </authorList>
    </citation>
    <scope>NUCLEOTIDE SEQUENCE [LARGE SCALE GENOMIC DNA]</scope>
    <source>
        <strain evidence="4 5">NM66_B29</strain>
    </source>
</reference>
<keyword evidence="5" id="KW-1185">Reference proteome</keyword>
<accession>A0A6N8JQ45</accession>
<dbReference type="OrthoDB" id="4131070at2"/>
<sequence length="238" mass="26213">MVLVAVTFYFARHGETQFNVENRIQGWCDSPLTDAGICDARRLGRGLADVAFAGAYASDRSRAQRTLALALEAREDARRSLPELPAAGVSVPACCDERLREWCFGDLEGESSQRLRDRLFDLFGDHLSREEQNRRLNEIADYLHATDPTGRAEDFAAITARLDSFLDDCARAVEVRGGGNVLVVSHALLIRTLIFQYDRGCVAMPSNIGNASITKVRWEDGAITLEEAGATGHLDRAV</sequence>
<dbReference type="GO" id="GO:0005737">
    <property type="term" value="C:cytoplasm"/>
    <property type="evidence" value="ECO:0007669"/>
    <property type="project" value="TreeGrafter"/>
</dbReference>
<protein>
    <submittedName>
        <fullName evidence="4">Histidine phosphatase family protein</fullName>
    </submittedName>
</protein>
<dbReference type="SUPFAM" id="SSF53254">
    <property type="entry name" value="Phosphoglycerate mutase-like"/>
    <property type="match status" value="1"/>
</dbReference>
<dbReference type="EMBL" id="WSRR01000016">
    <property type="protein sequence ID" value="MVX61267.1"/>
    <property type="molecule type" value="Genomic_DNA"/>
</dbReference>
<feature type="binding site" evidence="2">
    <location>
        <begin position="12"/>
        <end position="19"/>
    </location>
    <ligand>
        <name>substrate</name>
    </ligand>
</feature>
<evidence type="ECO:0000256" key="1">
    <source>
        <dbReference type="PIRSR" id="PIRSR613078-1"/>
    </source>
</evidence>
<gene>
    <name evidence="4" type="ORF">GKZ27_07345</name>
</gene>
<dbReference type="CDD" id="cd07067">
    <property type="entry name" value="HP_PGM_like"/>
    <property type="match status" value="1"/>
</dbReference>
<dbReference type="InterPro" id="IPR050275">
    <property type="entry name" value="PGM_Phosphatase"/>
</dbReference>
<dbReference type="Pfam" id="PF00300">
    <property type="entry name" value="His_Phos_1"/>
    <property type="match status" value="1"/>
</dbReference>
<dbReference type="Gene3D" id="3.40.50.1240">
    <property type="entry name" value="Phosphoglycerate mutase-like"/>
    <property type="match status" value="1"/>
</dbReference>
<feature type="site" description="Transition state stabilizer" evidence="3">
    <location>
        <position position="186"/>
    </location>
</feature>
<feature type="active site" description="Tele-phosphohistidine intermediate" evidence="1">
    <location>
        <position position="13"/>
    </location>
</feature>
<dbReference type="AlphaFoldDB" id="A0A6N8JQ45"/>
<evidence type="ECO:0000256" key="3">
    <source>
        <dbReference type="PIRSR" id="PIRSR613078-3"/>
    </source>
</evidence>
<evidence type="ECO:0000256" key="2">
    <source>
        <dbReference type="PIRSR" id="PIRSR613078-2"/>
    </source>
</evidence>
<dbReference type="PANTHER" id="PTHR48100:SF9">
    <property type="entry name" value="PHOSPHOGLYCERATE MUTASE 2 PARALOG"/>
    <property type="match status" value="1"/>
</dbReference>
<evidence type="ECO:0000313" key="5">
    <source>
        <dbReference type="Proteomes" id="UP000463388"/>
    </source>
</evidence>
<name>A0A6N8JQ45_9ACTN</name>
<dbReference type="InterPro" id="IPR013078">
    <property type="entry name" value="His_Pase_superF_clade-1"/>
</dbReference>
<feature type="binding site" evidence="2">
    <location>
        <position position="62"/>
    </location>
    <ligand>
        <name>substrate</name>
    </ligand>
</feature>
<comment type="caution">
    <text evidence="4">The sequence shown here is derived from an EMBL/GenBank/DDBJ whole genome shotgun (WGS) entry which is preliminary data.</text>
</comment>
<feature type="active site" description="Proton donor/acceptor" evidence="1">
    <location>
        <position position="101"/>
    </location>
</feature>
<dbReference type="GO" id="GO:0016791">
    <property type="term" value="F:phosphatase activity"/>
    <property type="evidence" value="ECO:0007669"/>
    <property type="project" value="TreeGrafter"/>
</dbReference>